<feature type="transmembrane region" description="Helical" evidence="1">
    <location>
        <begin position="169"/>
        <end position="191"/>
    </location>
</feature>
<keyword evidence="3" id="KW-1185">Reference proteome</keyword>
<gene>
    <name evidence="2" type="ORF">SAMN02746065_12149</name>
</gene>
<keyword evidence="1" id="KW-0472">Membrane</keyword>
<feature type="transmembrane region" description="Helical" evidence="1">
    <location>
        <begin position="136"/>
        <end position="162"/>
    </location>
</feature>
<accession>A0A1W2DWI2</accession>
<evidence type="ECO:0000313" key="2">
    <source>
        <dbReference type="EMBL" id="SMD01881.1"/>
    </source>
</evidence>
<evidence type="ECO:0000256" key="1">
    <source>
        <dbReference type="SAM" id="Phobius"/>
    </source>
</evidence>
<reference evidence="2 3" key="1">
    <citation type="submission" date="2017-04" db="EMBL/GenBank/DDBJ databases">
        <authorList>
            <person name="Afonso C.L."/>
            <person name="Miller P.J."/>
            <person name="Scott M.A."/>
            <person name="Spackman E."/>
            <person name="Goraichik I."/>
            <person name="Dimitrov K.M."/>
            <person name="Suarez D.L."/>
            <person name="Swayne D.E."/>
        </authorList>
    </citation>
    <scope>NUCLEOTIDE SEQUENCE [LARGE SCALE GENOMIC DNA]</scope>
    <source>
        <strain evidence="2 3">DSM 3385</strain>
    </source>
</reference>
<sequence>MKTGSIKFAPQKGKIYKTPEGMILWGGVLLTVALMGLIIWFALTDPPRAGNLLLAFAAHIFGGRAAGIGLCFMAGFNLVWTLLYNFYLEILIVCLAYSVFILSMSNHIKFKWVMQISVAMKNKAEKHKDKIEKYGWIGLFLFVMVPLPVTGPVTGSIMGYLLNIHVGRNFSAVFLGTFAAIFFWVIFFDFLEQHVHVIQYVIIGIVLIVLFSHLKTIKRWLQ</sequence>
<proteinExistence type="predicted"/>
<keyword evidence="1" id="KW-0812">Transmembrane</keyword>
<feature type="transmembrane region" description="Helical" evidence="1">
    <location>
        <begin position="197"/>
        <end position="214"/>
    </location>
</feature>
<keyword evidence="1" id="KW-1133">Transmembrane helix</keyword>
<feature type="transmembrane region" description="Helical" evidence="1">
    <location>
        <begin position="55"/>
        <end position="79"/>
    </location>
</feature>
<name>A0A1W2DWI2_9BACT</name>
<dbReference type="STRING" id="1121400.SAMN02746065_12149"/>
<dbReference type="InterPro" id="IPR009577">
    <property type="entry name" value="Sm_multidrug_ex"/>
</dbReference>
<feature type="transmembrane region" description="Helical" evidence="1">
    <location>
        <begin position="21"/>
        <end position="43"/>
    </location>
</feature>
<dbReference type="RefSeq" id="WP_084071089.1">
    <property type="nucleotide sequence ID" value="NZ_FWXY01000021.1"/>
</dbReference>
<protein>
    <submittedName>
        <fullName evidence="2">Putative small multi-drug export protein</fullName>
    </submittedName>
</protein>
<dbReference type="AlphaFoldDB" id="A0A1W2DWI2"/>
<dbReference type="EMBL" id="FWXY01000021">
    <property type="protein sequence ID" value="SMD01881.1"/>
    <property type="molecule type" value="Genomic_DNA"/>
</dbReference>
<organism evidence="2 3">
    <name type="scientific">Desulfocicer vacuolatum DSM 3385</name>
    <dbReference type="NCBI Taxonomy" id="1121400"/>
    <lineage>
        <taxon>Bacteria</taxon>
        <taxon>Pseudomonadati</taxon>
        <taxon>Thermodesulfobacteriota</taxon>
        <taxon>Desulfobacteria</taxon>
        <taxon>Desulfobacterales</taxon>
        <taxon>Desulfobacteraceae</taxon>
        <taxon>Desulfocicer</taxon>
    </lineage>
</organism>
<evidence type="ECO:0000313" key="3">
    <source>
        <dbReference type="Proteomes" id="UP000192418"/>
    </source>
</evidence>
<dbReference type="Proteomes" id="UP000192418">
    <property type="component" value="Unassembled WGS sequence"/>
</dbReference>
<feature type="transmembrane region" description="Helical" evidence="1">
    <location>
        <begin position="86"/>
        <end position="104"/>
    </location>
</feature>
<dbReference type="Pfam" id="PF06695">
    <property type="entry name" value="Sm_multidrug_ex"/>
    <property type="match status" value="1"/>
</dbReference>